<dbReference type="InterPro" id="IPR043128">
    <property type="entry name" value="Rev_trsase/Diguanyl_cyclase"/>
</dbReference>
<keyword evidence="2" id="KW-1185">Reference proteome</keyword>
<comment type="caution">
    <text evidence="1">The sequence shown here is derived from an EMBL/GenBank/DDBJ whole genome shotgun (WGS) entry which is preliminary data.</text>
</comment>
<name>A0AAV3P3Q7_LITER</name>
<dbReference type="Gene3D" id="3.30.70.270">
    <property type="match status" value="1"/>
</dbReference>
<dbReference type="CDD" id="cd01647">
    <property type="entry name" value="RT_LTR"/>
    <property type="match status" value="1"/>
</dbReference>
<dbReference type="AlphaFoldDB" id="A0AAV3P3Q7"/>
<proteinExistence type="predicted"/>
<evidence type="ECO:0008006" key="3">
    <source>
        <dbReference type="Google" id="ProtNLM"/>
    </source>
</evidence>
<dbReference type="PANTHER" id="PTHR15503">
    <property type="entry name" value="LDOC1 RELATED"/>
    <property type="match status" value="1"/>
</dbReference>
<evidence type="ECO:0000313" key="2">
    <source>
        <dbReference type="Proteomes" id="UP001454036"/>
    </source>
</evidence>
<evidence type="ECO:0000313" key="1">
    <source>
        <dbReference type="EMBL" id="GAA0145742.1"/>
    </source>
</evidence>
<dbReference type="InterPro" id="IPR032567">
    <property type="entry name" value="RTL1-rel"/>
</dbReference>
<dbReference type="PANTHER" id="PTHR15503:SF45">
    <property type="entry name" value="RNA-DIRECTED DNA POLYMERASE HOMOLOG"/>
    <property type="match status" value="1"/>
</dbReference>
<dbReference type="Proteomes" id="UP001454036">
    <property type="component" value="Unassembled WGS sequence"/>
</dbReference>
<sequence length="203" mass="23471">MDWLEKYHAVINCHRKEIVFTSPNRPELRVVGDRRVLPSYLISVLEAHKLLNKGGIGYLGYVMDLEKDEPMLENVRIVREFEDVFSKDLPGLPPNTEIEFSIEELSGTAPISIAPYKMAPTELKELITQLQELLEKGFIRPSYSQWGAPVLFVKKKDGTMRLSIDYRQLNNVIIKNRYPLARIDDLFDQLRDAKVFSKIYLTS</sequence>
<dbReference type="Gene3D" id="3.10.10.10">
    <property type="entry name" value="HIV Type 1 Reverse Transcriptase, subunit A, domain 1"/>
    <property type="match status" value="1"/>
</dbReference>
<dbReference type="SUPFAM" id="SSF56672">
    <property type="entry name" value="DNA/RNA polymerases"/>
    <property type="match status" value="1"/>
</dbReference>
<organism evidence="1 2">
    <name type="scientific">Lithospermum erythrorhizon</name>
    <name type="common">Purple gromwell</name>
    <name type="synonym">Lithospermum officinale var. erythrorhizon</name>
    <dbReference type="NCBI Taxonomy" id="34254"/>
    <lineage>
        <taxon>Eukaryota</taxon>
        <taxon>Viridiplantae</taxon>
        <taxon>Streptophyta</taxon>
        <taxon>Embryophyta</taxon>
        <taxon>Tracheophyta</taxon>
        <taxon>Spermatophyta</taxon>
        <taxon>Magnoliopsida</taxon>
        <taxon>eudicotyledons</taxon>
        <taxon>Gunneridae</taxon>
        <taxon>Pentapetalae</taxon>
        <taxon>asterids</taxon>
        <taxon>lamiids</taxon>
        <taxon>Boraginales</taxon>
        <taxon>Boraginaceae</taxon>
        <taxon>Boraginoideae</taxon>
        <taxon>Lithospermeae</taxon>
        <taxon>Lithospermum</taxon>
    </lineage>
</organism>
<dbReference type="EMBL" id="BAABME010000825">
    <property type="protein sequence ID" value="GAA0145742.1"/>
    <property type="molecule type" value="Genomic_DNA"/>
</dbReference>
<accession>A0AAV3P3Q7</accession>
<reference evidence="1 2" key="1">
    <citation type="submission" date="2024-01" db="EMBL/GenBank/DDBJ databases">
        <title>The complete chloroplast genome sequence of Lithospermum erythrorhizon: insights into the phylogenetic relationship among Boraginaceae species and the maternal lineages of purple gromwells.</title>
        <authorList>
            <person name="Okada T."/>
            <person name="Watanabe K."/>
        </authorList>
    </citation>
    <scope>NUCLEOTIDE SEQUENCE [LARGE SCALE GENOMIC DNA]</scope>
</reference>
<gene>
    <name evidence="1" type="ORF">LIER_05866</name>
</gene>
<protein>
    <recommendedName>
        <fullName evidence="3">Retrotransposon protein</fullName>
    </recommendedName>
</protein>
<dbReference type="InterPro" id="IPR043502">
    <property type="entry name" value="DNA/RNA_pol_sf"/>
</dbReference>